<evidence type="ECO:0000256" key="1">
    <source>
        <dbReference type="SAM" id="MobiDB-lite"/>
    </source>
</evidence>
<feature type="region of interest" description="Disordered" evidence="1">
    <location>
        <begin position="163"/>
        <end position="186"/>
    </location>
</feature>
<proteinExistence type="predicted"/>
<organism evidence="2 3">
    <name type="scientific">Phialemonium thermophilum</name>
    <dbReference type="NCBI Taxonomy" id="223376"/>
    <lineage>
        <taxon>Eukaryota</taxon>
        <taxon>Fungi</taxon>
        <taxon>Dikarya</taxon>
        <taxon>Ascomycota</taxon>
        <taxon>Pezizomycotina</taxon>
        <taxon>Sordariomycetes</taxon>
        <taxon>Sordariomycetidae</taxon>
        <taxon>Cephalothecales</taxon>
        <taxon>Cephalothecaceae</taxon>
        <taxon>Phialemonium</taxon>
    </lineage>
</organism>
<reference evidence="2 3" key="1">
    <citation type="journal article" date="2024" name="Commun. Biol.">
        <title>Comparative genomic analysis of thermophilic fungi reveals convergent evolutionary adaptations and gene losses.</title>
        <authorList>
            <person name="Steindorff A.S."/>
            <person name="Aguilar-Pontes M.V."/>
            <person name="Robinson A.J."/>
            <person name="Andreopoulos B."/>
            <person name="LaButti K."/>
            <person name="Kuo A."/>
            <person name="Mondo S."/>
            <person name="Riley R."/>
            <person name="Otillar R."/>
            <person name="Haridas S."/>
            <person name="Lipzen A."/>
            <person name="Grimwood J."/>
            <person name="Schmutz J."/>
            <person name="Clum A."/>
            <person name="Reid I.D."/>
            <person name="Moisan M.C."/>
            <person name="Butler G."/>
            <person name="Nguyen T.T.M."/>
            <person name="Dewar K."/>
            <person name="Conant G."/>
            <person name="Drula E."/>
            <person name="Henrissat B."/>
            <person name="Hansel C."/>
            <person name="Singer S."/>
            <person name="Hutchinson M.I."/>
            <person name="de Vries R.P."/>
            <person name="Natvig D.O."/>
            <person name="Powell A.J."/>
            <person name="Tsang A."/>
            <person name="Grigoriev I.V."/>
        </authorList>
    </citation>
    <scope>NUCLEOTIDE SEQUENCE [LARGE SCALE GENOMIC DNA]</scope>
    <source>
        <strain evidence="2 3">ATCC 24622</strain>
    </source>
</reference>
<evidence type="ECO:0000313" key="2">
    <source>
        <dbReference type="EMBL" id="KAL1867647.1"/>
    </source>
</evidence>
<feature type="compositionally biased region" description="Polar residues" evidence="1">
    <location>
        <begin position="214"/>
        <end position="223"/>
    </location>
</feature>
<feature type="region of interest" description="Disordered" evidence="1">
    <location>
        <begin position="102"/>
        <end position="128"/>
    </location>
</feature>
<keyword evidence="3" id="KW-1185">Reference proteome</keyword>
<accession>A0ABR3WVD5</accession>
<comment type="caution">
    <text evidence="2">The sequence shown here is derived from an EMBL/GenBank/DDBJ whole genome shotgun (WGS) entry which is preliminary data.</text>
</comment>
<name>A0ABR3WVD5_9PEZI</name>
<gene>
    <name evidence="2" type="ORF">VTK73DRAFT_4046</name>
</gene>
<feature type="region of interest" description="Disordered" evidence="1">
    <location>
        <begin position="198"/>
        <end position="223"/>
    </location>
</feature>
<dbReference type="EMBL" id="JAZHXJ010000234">
    <property type="protein sequence ID" value="KAL1867647.1"/>
    <property type="molecule type" value="Genomic_DNA"/>
</dbReference>
<feature type="compositionally biased region" description="Basic and acidic residues" evidence="1">
    <location>
        <begin position="103"/>
        <end position="115"/>
    </location>
</feature>
<evidence type="ECO:0000313" key="3">
    <source>
        <dbReference type="Proteomes" id="UP001586593"/>
    </source>
</evidence>
<sequence length="223" mass="24701">MVDEDGWRSDGLANVLGNLPHGRSRFEVTSPERDVLDRGQAVQKPLPIEGNHPDALLDESENHAFSYAATPPRNDRDLLGPFPVDLPAKLPVVACPAIGEAIEQPHDPDGKEDSSRGAQASLSHERLDQGVFKDLTHCMRRSIGKKGQNGARPCRLPCKKGNRLARKKQTRHLEQGSRHPSRTGKAFWNFRLPSVRPQPNHAWPIQDTHIQTRRAPTSTPAAP</sequence>
<protein>
    <submittedName>
        <fullName evidence="2">Uncharacterized protein</fullName>
    </submittedName>
</protein>
<dbReference type="Proteomes" id="UP001586593">
    <property type="component" value="Unassembled WGS sequence"/>
</dbReference>